<evidence type="ECO:0000256" key="20">
    <source>
        <dbReference type="ARBA" id="ARBA00044632"/>
    </source>
</evidence>
<evidence type="ECO:0000256" key="4">
    <source>
        <dbReference type="ARBA" id="ARBA00022481"/>
    </source>
</evidence>
<keyword evidence="6" id="KW-0237">DNA synthesis</keyword>
<dbReference type="InterPro" id="IPR043519">
    <property type="entry name" value="NT_sf"/>
</dbReference>
<dbReference type="FunFam" id="3.30.210.10:FF:000002">
    <property type="entry name" value="DNA polymerase"/>
    <property type="match status" value="1"/>
</dbReference>
<dbReference type="InterPro" id="IPR002008">
    <property type="entry name" value="DNA_pol_X_beta-like"/>
</dbReference>
<keyword evidence="5" id="KW-0963">Cytoplasm</keyword>
<evidence type="ECO:0000259" key="26">
    <source>
        <dbReference type="SMART" id="SM00278"/>
    </source>
</evidence>
<dbReference type="SUPFAM" id="SSF47802">
    <property type="entry name" value="DNA polymerase beta, N-terminal domain-like"/>
    <property type="match status" value="1"/>
</dbReference>
<comment type="cofactor">
    <cofactor evidence="1">
        <name>Mg(2+)</name>
        <dbReference type="ChEBI" id="CHEBI:18420"/>
    </cofactor>
</comment>
<evidence type="ECO:0000256" key="12">
    <source>
        <dbReference type="ARBA" id="ARBA00022842"/>
    </source>
</evidence>
<keyword evidence="8 25" id="KW-0548">Nucleotidyltransferase</keyword>
<evidence type="ECO:0000313" key="29">
    <source>
        <dbReference type="Proteomes" id="UP001160148"/>
    </source>
</evidence>
<comment type="function">
    <text evidence="25">DNA polymerase that functions in several pathways of DNA repair. Involved in base excision repair (BER) responsible for repair of lesions that give rise to abasic (AP) sites in DNA. Also contributes to DNA double-strand break repair by non-homologous end joining and homologous recombination. Has both template-dependent and template-independent (terminal transferase) DNA polymerase activities. Has also a 5'-deoxyribose-5-phosphate lyase (dRP lyase) activity.</text>
</comment>
<proteinExistence type="inferred from homology"/>
<dbReference type="EC" id="2.7.7.7" evidence="25"/>
<dbReference type="InterPro" id="IPR003583">
    <property type="entry name" value="Hlx-hairpin-Hlx_DNA-bd_motif"/>
</dbReference>
<dbReference type="GO" id="GO:0006303">
    <property type="term" value="P:double-strand break repair via nonhomologous end joining"/>
    <property type="evidence" value="ECO:0007669"/>
    <property type="project" value="TreeGrafter"/>
</dbReference>
<dbReference type="GO" id="GO:0006284">
    <property type="term" value="P:base-excision repair"/>
    <property type="evidence" value="ECO:0007669"/>
    <property type="project" value="TreeGrafter"/>
</dbReference>
<comment type="catalytic activity">
    <reaction evidence="20">
        <text>2'-deoxyribonucleotide-(2'-deoxyribose 5'-phosphate)-2'-deoxyribonucleotide-DNA = a 3'-end 2'-deoxyribonucleotide-(2,3-dehydro-2,3-deoxyribose 5'-phosphate)-DNA + a 5'-end 5'-phospho-2'-deoxyribonucleoside-DNA + H(+)</text>
        <dbReference type="Rhea" id="RHEA:66592"/>
        <dbReference type="Rhea" id="RHEA-COMP:13180"/>
        <dbReference type="Rhea" id="RHEA-COMP:16897"/>
        <dbReference type="Rhea" id="RHEA-COMP:17067"/>
        <dbReference type="ChEBI" id="CHEBI:15378"/>
        <dbReference type="ChEBI" id="CHEBI:136412"/>
        <dbReference type="ChEBI" id="CHEBI:157695"/>
        <dbReference type="ChEBI" id="CHEBI:167181"/>
        <dbReference type="EC" id="4.2.99.18"/>
    </reaction>
</comment>
<organism evidence="28 29">
    <name type="scientific">Macrosiphum euphorbiae</name>
    <name type="common">potato aphid</name>
    <dbReference type="NCBI Taxonomy" id="13131"/>
    <lineage>
        <taxon>Eukaryota</taxon>
        <taxon>Metazoa</taxon>
        <taxon>Ecdysozoa</taxon>
        <taxon>Arthropoda</taxon>
        <taxon>Hexapoda</taxon>
        <taxon>Insecta</taxon>
        <taxon>Pterygota</taxon>
        <taxon>Neoptera</taxon>
        <taxon>Paraneoptera</taxon>
        <taxon>Hemiptera</taxon>
        <taxon>Sternorrhyncha</taxon>
        <taxon>Aphidomorpha</taxon>
        <taxon>Aphidoidea</taxon>
        <taxon>Aphididae</taxon>
        <taxon>Macrosiphini</taxon>
        <taxon>Macrosiphum</taxon>
    </lineage>
</organism>
<evidence type="ECO:0000256" key="17">
    <source>
        <dbReference type="ARBA" id="ARBA00023204"/>
    </source>
</evidence>
<keyword evidence="10" id="KW-0479">Metal-binding</keyword>
<evidence type="ECO:0000256" key="25">
    <source>
        <dbReference type="RuleBase" id="RU366014"/>
    </source>
</evidence>
<dbReference type="InterPro" id="IPR010996">
    <property type="entry name" value="HHH_MUS81"/>
</dbReference>
<dbReference type="InterPro" id="IPR022312">
    <property type="entry name" value="DNA_pol_X"/>
</dbReference>
<evidence type="ECO:0000256" key="5">
    <source>
        <dbReference type="ARBA" id="ARBA00022490"/>
    </source>
</evidence>
<keyword evidence="4" id="KW-0488">Methylation</keyword>
<dbReference type="SMART" id="SM00278">
    <property type="entry name" value="HhH1"/>
    <property type="match status" value="2"/>
</dbReference>
<dbReference type="InterPro" id="IPR018944">
    <property type="entry name" value="DNA_pol_lambd_fingers_domain"/>
</dbReference>
<comment type="function">
    <text evidence="22">Repair polymerase that plays a key role in base-excision repair. During this process, the damaged base is excised by specific DNA glycosylases, the DNA backbone is nicked at the abasic site by an apurinic/apyrimidic (AP) endonuclease, and POLB removes 5'-deoxyribose-phosphate from the preincised AP site acting as a 5'-deoxyribose-phosphate lyase (5'-dRP lyase); through its DNA polymerase activity, it adds one nucleotide to the 3' end of the arising single-nucleotide gap. Conducts 'gap-filling' DNA synthesis in a stepwise distributive fashion rather than in a processive fashion as for other DNA polymerases. It is also able to cleave sugar-phosphate bonds 3' to an intact AP site, acting as an AP lyase.</text>
</comment>
<dbReference type="InterPro" id="IPR029398">
    <property type="entry name" value="PolB_thumb"/>
</dbReference>
<dbReference type="GO" id="GO:0003677">
    <property type="term" value="F:DNA binding"/>
    <property type="evidence" value="ECO:0007669"/>
    <property type="project" value="UniProtKB-UniRule"/>
</dbReference>
<keyword evidence="11 25" id="KW-0227">DNA damage</keyword>
<keyword evidence="17 25" id="KW-0234">DNA repair</keyword>
<dbReference type="Pfam" id="PF14791">
    <property type="entry name" value="DNA_pol_B_thumb"/>
    <property type="match status" value="1"/>
</dbReference>
<evidence type="ECO:0000256" key="13">
    <source>
        <dbReference type="ARBA" id="ARBA00022843"/>
    </source>
</evidence>
<evidence type="ECO:0000259" key="27">
    <source>
        <dbReference type="SMART" id="SM00483"/>
    </source>
</evidence>
<dbReference type="PRINTS" id="PR00869">
    <property type="entry name" value="DNAPOLX"/>
</dbReference>
<keyword evidence="18" id="KW-0456">Lyase</keyword>
<dbReference type="GO" id="GO:0005634">
    <property type="term" value="C:nucleus"/>
    <property type="evidence" value="ECO:0007669"/>
    <property type="project" value="UniProtKB-SubCell"/>
</dbReference>
<keyword evidence="13" id="KW-0832">Ubl conjugation</keyword>
<dbReference type="PANTHER" id="PTHR11276">
    <property type="entry name" value="DNA POLYMERASE TYPE-X FAMILY MEMBER"/>
    <property type="match status" value="1"/>
</dbReference>
<evidence type="ECO:0000256" key="24">
    <source>
        <dbReference type="PIRSR" id="PIRSR622312-50"/>
    </source>
</evidence>
<evidence type="ECO:0000256" key="1">
    <source>
        <dbReference type="ARBA" id="ARBA00001946"/>
    </source>
</evidence>
<dbReference type="InterPro" id="IPR037160">
    <property type="entry name" value="DNA_Pol_thumb_sf"/>
</dbReference>
<dbReference type="GO" id="GO:0003887">
    <property type="term" value="F:DNA-directed DNA polymerase activity"/>
    <property type="evidence" value="ECO:0007669"/>
    <property type="project" value="UniProtKB-UniRule"/>
</dbReference>
<dbReference type="SUPFAM" id="SSF81301">
    <property type="entry name" value="Nucleotidyltransferase"/>
    <property type="match status" value="1"/>
</dbReference>
<dbReference type="Pfam" id="PF14792">
    <property type="entry name" value="DNA_pol_B_palm"/>
    <property type="match status" value="1"/>
</dbReference>
<evidence type="ECO:0000256" key="2">
    <source>
        <dbReference type="ARBA" id="ARBA00004123"/>
    </source>
</evidence>
<feature type="active site" description="Nucleophile; Schiff-base intermediate with DNA; for 5'-dRP lyase activity" evidence="24">
    <location>
        <position position="74"/>
    </location>
</feature>
<dbReference type="AlphaFoldDB" id="A0AAV0XMJ9"/>
<reference evidence="28 29" key="1">
    <citation type="submission" date="2023-01" db="EMBL/GenBank/DDBJ databases">
        <authorList>
            <person name="Whitehead M."/>
        </authorList>
    </citation>
    <scope>NUCLEOTIDE SEQUENCE [LARGE SCALE GENOMIC DNA]</scope>
</reference>
<evidence type="ECO:0000256" key="16">
    <source>
        <dbReference type="ARBA" id="ARBA00023125"/>
    </source>
</evidence>
<evidence type="ECO:0000256" key="23">
    <source>
        <dbReference type="ARBA" id="ARBA00049244"/>
    </source>
</evidence>
<keyword evidence="29" id="KW-1185">Reference proteome</keyword>
<keyword evidence="15" id="KW-0915">Sodium</keyword>
<evidence type="ECO:0000256" key="9">
    <source>
        <dbReference type="ARBA" id="ARBA00022705"/>
    </source>
</evidence>
<keyword evidence="19 25" id="KW-0539">Nucleus</keyword>
<keyword evidence="7 25" id="KW-0808">Transferase</keyword>
<dbReference type="GO" id="GO:0046872">
    <property type="term" value="F:metal ion binding"/>
    <property type="evidence" value="ECO:0007669"/>
    <property type="project" value="UniProtKB-UniRule"/>
</dbReference>
<keyword evidence="9" id="KW-0235">DNA replication</keyword>
<dbReference type="Gene3D" id="1.10.150.20">
    <property type="entry name" value="5' to 3' exonuclease, C-terminal subdomain"/>
    <property type="match status" value="1"/>
</dbReference>
<dbReference type="Proteomes" id="UP001160148">
    <property type="component" value="Unassembled WGS sequence"/>
</dbReference>
<dbReference type="SUPFAM" id="SSF81585">
    <property type="entry name" value="PsbU/PolX domain-like"/>
    <property type="match status" value="1"/>
</dbReference>
<evidence type="ECO:0000256" key="8">
    <source>
        <dbReference type="ARBA" id="ARBA00022695"/>
    </source>
</evidence>
<keyword evidence="12" id="KW-0460">Magnesium</keyword>
<feature type="domain" description="Helix-hairpin-helix DNA-binding motif class 1" evidence="26">
    <location>
        <begin position="100"/>
        <end position="119"/>
    </location>
</feature>
<dbReference type="Gene3D" id="3.30.210.10">
    <property type="entry name" value="DNA polymerase, thumb domain"/>
    <property type="match status" value="1"/>
</dbReference>
<comment type="catalytic activity">
    <reaction evidence="23 25">
        <text>DNA(n) + a 2'-deoxyribonucleoside 5'-triphosphate = DNA(n+1) + diphosphate</text>
        <dbReference type="Rhea" id="RHEA:22508"/>
        <dbReference type="Rhea" id="RHEA-COMP:17339"/>
        <dbReference type="Rhea" id="RHEA-COMP:17340"/>
        <dbReference type="ChEBI" id="CHEBI:33019"/>
        <dbReference type="ChEBI" id="CHEBI:61560"/>
        <dbReference type="ChEBI" id="CHEBI:173112"/>
        <dbReference type="EC" id="2.7.7.7"/>
    </reaction>
</comment>
<sequence length="331" mass="37663">MSKRKAPSDSTNPNHDFCEFLIELADYEKHVVRNKYKGNAYQKAASALAKYGKRINSGEEAQKLDGIGAKISKKIDEFLETGTLKKLDNIRVDDAAVSIKDLTRVSGIGPAKAKELYDSGVTNIDILLKNQDKLNHHQILGLKYLNDFEEKIPRNEVVEVEQIIKKTLHNLDPKYKVTICGSYRRGKEFCGDIDTLISHPSFMSHGLKKKSDKLQVVVDILKKNNLITETISLGEAKFMGVCKVNCISRRLDIRLNPYDQFYCAVLYFTGSDLFNKQMREHAIKQGFTLNEYTLRPMGSTGIPGEPVEINSEEDIFDYIDYPYKKPEERNI</sequence>
<accession>A0AAV0XMJ9</accession>
<evidence type="ECO:0000256" key="6">
    <source>
        <dbReference type="ARBA" id="ARBA00022634"/>
    </source>
</evidence>
<dbReference type="InterPro" id="IPR027421">
    <property type="entry name" value="DNA_pol_lamdba_lyase_dom_sf"/>
</dbReference>
<evidence type="ECO:0000256" key="22">
    <source>
        <dbReference type="ARBA" id="ARBA00045548"/>
    </source>
</evidence>
<dbReference type="PANTHER" id="PTHR11276:SF42">
    <property type="entry name" value="DNA POLYMERASE BETA"/>
    <property type="match status" value="1"/>
</dbReference>
<evidence type="ECO:0000256" key="7">
    <source>
        <dbReference type="ARBA" id="ARBA00022679"/>
    </source>
</evidence>
<evidence type="ECO:0000256" key="3">
    <source>
        <dbReference type="ARBA" id="ARBA00004496"/>
    </source>
</evidence>
<dbReference type="Gene3D" id="3.30.460.10">
    <property type="entry name" value="Beta Polymerase, domain 2"/>
    <property type="match status" value="1"/>
</dbReference>
<evidence type="ECO:0000256" key="19">
    <source>
        <dbReference type="ARBA" id="ARBA00023242"/>
    </source>
</evidence>
<evidence type="ECO:0000256" key="11">
    <source>
        <dbReference type="ARBA" id="ARBA00022763"/>
    </source>
</evidence>
<name>A0AAV0XMJ9_9HEMI</name>
<evidence type="ECO:0000256" key="21">
    <source>
        <dbReference type="ARBA" id="ARBA00044678"/>
    </source>
</evidence>
<dbReference type="InterPro" id="IPR028207">
    <property type="entry name" value="DNA_pol_B_palm_palm"/>
</dbReference>
<dbReference type="Gene3D" id="1.10.150.110">
    <property type="entry name" value="DNA polymerase beta, N-terminal domain-like"/>
    <property type="match status" value="1"/>
</dbReference>
<evidence type="ECO:0000256" key="14">
    <source>
        <dbReference type="ARBA" id="ARBA00022932"/>
    </source>
</evidence>
<comment type="subcellular location">
    <subcellularLocation>
        <location evidence="3">Cytoplasm</location>
    </subcellularLocation>
    <subcellularLocation>
        <location evidence="2 25">Nucleus</location>
    </subcellularLocation>
</comment>
<dbReference type="Pfam" id="PF14716">
    <property type="entry name" value="HHH_8"/>
    <property type="match status" value="1"/>
</dbReference>
<evidence type="ECO:0000256" key="10">
    <source>
        <dbReference type="ARBA" id="ARBA00022723"/>
    </source>
</evidence>
<dbReference type="GO" id="GO:0140078">
    <property type="term" value="F:class I DNA-(apurinic or apyrimidinic site) endonuclease activity"/>
    <property type="evidence" value="ECO:0007669"/>
    <property type="project" value="UniProtKB-EC"/>
</dbReference>
<evidence type="ECO:0000313" key="28">
    <source>
        <dbReference type="EMBL" id="CAI6368973.1"/>
    </source>
</evidence>
<dbReference type="PRINTS" id="PR00870">
    <property type="entry name" value="DNAPOLXBETA"/>
</dbReference>
<keyword evidence="14 25" id="KW-0239">DNA-directed DNA polymerase</keyword>
<comment type="similarity">
    <text evidence="25">Belongs to the DNA polymerase type-X family.</text>
</comment>
<dbReference type="GO" id="GO:0005737">
    <property type="term" value="C:cytoplasm"/>
    <property type="evidence" value="ECO:0007669"/>
    <property type="project" value="UniProtKB-SubCell"/>
</dbReference>
<dbReference type="EMBL" id="CARXXK010000005">
    <property type="protein sequence ID" value="CAI6368973.1"/>
    <property type="molecule type" value="Genomic_DNA"/>
</dbReference>
<dbReference type="Pfam" id="PF10391">
    <property type="entry name" value="DNA_pol_lambd_f"/>
    <property type="match status" value="1"/>
</dbReference>
<comment type="caution">
    <text evidence="28">The sequence shown here is derived from an EMBL/GenBank/DDBJ whole genome shotgun (WGS) entry which is preliminary data.</text>
</comment>
<dbReference type="FunFam" id="1.10.150.110:FF:000005">
    <property type="entry name" value="DNA polymerase POL4"/>
    <property type="match status" value="1"/>
</dbReference>
<feature type="domain" description="Helix-hairpin-helix DNA-binding motif class 1" evidence="26">
    <location>
        <begin position="59"/>
        <end position="78"/>
    </location>
</feature>
<protein>
    <recommendedName>
        <fullName evidence="25">DNA polymerase</fullName>
        <ecNumber evidence="25">2.7.7.7</ecNumber>
    </recommendedName>
</protein>
<keyword evidence="16" id="KW-0238">DNA-binding</keyword>
<dbReference type="SMART" id="SM00483">
    <property type="entry name" value="POLXc"/>
    <property type="match status" value="1"/>
</dbReference>
<evidence type="ECO:0000256" key="15">
    <source>
        <dbReference type="ARBA" id="ARBA00023053"/>
    </source>
</evidence>
<feature type="domain" description="DNA-directed DNA polymerase X" evidence="27">
    <location>
        <begin position="12"/>
        <end position="330"/>
    </location>
</feature>
<evidence type="ECO:0000256" key="18">
    <source>
        <dbReference type="ARBA" id="ARBA00023239"/>
    </source>
</evidence>
<gene>
    <name evidence="28" type="ORF">MEUPH1_LOCUS23270</name>
</gene>
<dbReference type="CDD" id="cd00141">
    <property type="entry name" value="NT_POLXc"/>
    <property type="match status" value="1"/>
</dbReference>
<dbReference type="InterPro" id="IPR002054">
    <property type="entry name" value="DNA-dir_DNA_pol_X"/>
</dbReference>
<comment type="catalytic activity">
    <reaction evidence="21">
        <text>a 5'-end 2'-deoxyribose-2'-deoxyribonucleotide-DNA = (2E,4S)-4-hydroxypenten-2-al-5-phosphate + a 5'-end 5'-phospho-2'-deoxyribonucleoside-DNA + H(+)</text>
        <dbReference type="Rhea" id="RHEA:76255"/>
        <dbReference type="Rhea" id="RHEA-COMP:13180"/>
        <dbReference type="Rhea" id="RHEA-COMP:18657"/>
        <dbReference type="ChEBI" id="CHEBI:15378"/>
        <dbReference type="ChEBI" id="CHEBI:136412"/>
        <dbReference type="ChEBI" id="CHEBI:195194"/>
        <dbReference type="ChEBI" id="CHEBI:195195"/>
    </reaction>
</comment>